<feature type="domain" description="LppM" evidence="3">
    <location>
        <begin position="7"/>
        <end position="147"/>
    </location>
</feature>
<accession>J1HNZ0</accession>
<gene>
    <name evidence="4" type="ORF">HMPREF1318_1571</name>
</gene>
<dbReference type="EMBL" id="AKFT01000021">
    <property type="protein sequence ID" value="EJF47308.1"/>
    <property type="molecule type" value="Genomic_DNA"/>
</dbReference>
<dbReference type="Pfam" id="PF21946">
    <property type="entry name" value="LppM"/>
    <property type="match status" value="1"/>
</dbReference>
<proteinExistence type="predicted"/>
<dbReference type="PATRIC" id="fig|1125718.3.peg.335"/>
<evidence type="ECO:0000313" key="5">
    <source>
        <dbReference type="Proteomes" id="UP000002941"/>
    </source>
</evidence>
<dbReference type="AlphaFoldDB" id="J1HNZ0"/>
<feature type="transmembrane region" description="Helical" evidence="2">
    <location>
        <begin position="155"/>
        <end position="177"/>
    </location>
</feature>
<evidence type="ECO:0000259" key="3">
    <source>
        <dbReference type="Pfam" id="PF21946"/>
    </source>
</evidence>
<name>J1HNZ0_9ACTO</name>
<keyword evidence="5" id="KW-1185">Reference proteome</keyword>
<keyword evidence="2" id="KW-0472">Membrane</keyword>
<dbReference type="InterPro" id="IPR053807">
    <property type="entry name" value="LppM"/>
</dbReference>
<protein>
    <recommendedName>
        <fullName evidence="3">LppM domain-containing protein</fullName>
    </recommendedName>
</protein>
<evidence type="ECO:0000256" key="2">
    <source>
        <dbReference type="SAM" id="Phobius"/>
    </source>
</evidence>
<organism evidence="4 5">
    <name type="scientific">Actinomyces massiliensis F0489</name>
    <dbReference type="NCBI Taxonomy" id="1125718"/>
    <lineage>
        <taxon>Bacteria</taxon>
        <taxon>Bacillati</taxon>
        <taxon>Actinomycetota</taxon>
        <taxon>Actinomycetes</taxon>
        <taxon>Actinomycetales</taxon>
        <taxon>Actinomycetaceae</taxon>
        <taxon>Actinomyces</taxon>
    </lineage>
</organism>
<comment type="caution">
    <text evidence="4">The sequence shown here is derived from an EMBL/GenBank/DDBJ whole genome shotgun (WGS) entry which is preliminary data.</text>
</comment>
<feature type="region of interest" description="Disordered" evidence="1">
    <location>
        <begin position="183"/>
        <end position="205"/>
    </location>
</feature>
<keyword evidence="2" id="KW-0812">Transmembrane</keyword>
<evidence type="ECO:0000256" key="1">
    <source>
        <dbReference type="SAM" id="MobiDB-lite"/>
    </source>
</evidence>
<dbReference type="eggNOG" id="ENOG5030K4Q">
    <property type="taxonomic scope" value="Bacteria"/>
</dbReference>
<evidence type="ECO:0000313" key="4">
    <source>
        <dbReference type="EMBL" id="EJF47308.1"/>
    </source>
</evidence>
<reference evidence="4 5" key="1">
    <citation type="submission" date="2012-05" db="EMBL/GenBank/DDBJ databases">
        <authorList>
            <person name="Harkins D.M."/>
            <person name="Madupu R."/>
            <person name="Durkin A.S."/>
            <person name="Torralba M."/>
            <person name="Methe B."/>
            <person name="Sutton G.G."/>
            <person name="Nelson K.E."/>
        </authorList>
    </citation>
    <scope>NUCLEOTIDE SEQUENCE [LARGE SCALE GENOMIC DNA]</scope>
    <source>
        <strain evidence="4 5">F0489</strain>
    </source>
</reference>
<keyword evidence="2" id="KW-1133">Transmembrane helix</keyword>
<dbReference type="Proteomes" id="UP000002941">
    <property type="component" value="Unassembled WGS sequence"/>
</dbReference>
<sequence>MLDPQLKVNYEFTIHEKDTVDVVETITAAGLSGEDFAQFCKKENFPTIESAVPTAVEQIDQDGEPACKISATDLSPDDTSMVVWSLSHDDEDGSFTFSASPNGDFKDATLTVNFPGKATQADSGGKTDGNSAIWTALGSDATVTATGDDSPSQPLAWFIGAGVAAVIGIGIVLAVVLRARKKKRSGLTPKSAEPEQQPHSSHNQN</sequence>